<evidence type="ECO:0000313" key="4">
    <source>
        <dbReference type="EMBL" id="KAH9834513.1"/>
    </source>
</evidence>
<dbReference type="PANTHER" id="PTHR44169">
    <property type="entry name" value="NADPH-DEPENDENT 1-ACYLDIHYDROXYACETONE PHOSPHATE REDUCTASE"/>
    <property type="match status" value="1"/>
</dbReference>
<evidence type="ECO:0000313" key="5">
    <source>
        <dbReference type="Proteomes" id="UP000814176"/>
    </source>
</evidence>
<protein>
    <recommendedName>
        <fullName evidence="6">Short-chain dehydrogenase</fullName>
    </recommendedName>
</protein>
<dbReference type="PROSITE" id="PS00061">
    <property type="entry name" value="ADH_SHORT"/>
    <property type="match status" value="1"/>
</dbReference>
<evidence type="ECO:0000256" key="3">
    <source>
        <dbReference type="ARBA" id="ARBA00023002"/>
    </source>
</evidence>
<feature type="non-terminal residue" evidence="4">
    <location>
        <position position="165"/>
    </location>
</feature>
<dbReference type="SUPFAM" id="SSF51735">
    <property type="entry name" value="NAD(P)-binding Rossmann-fold domains"/>
    <property type="match status" value="1"/>
</dbReference>
<dbReference type="Gene3D" id="3.40.50.720">
    <property type="entry name" value="NAD(P)-binding Rossmann-like Domain"/>
    <property type="match status" value="1"/>
</dbReference>
<comment type="caution">
    <text evidence="4">The sequence shown here is derived from an EMBL/GenBank/DDBJ whole genome shotgun (WGS) entry which is preliminary data.</text>
</comment>
<dbReference type="InterPro" id="IPR020904">
    <property type="entry name" value="Sc_DH/Rdtase_CS"/>
</dbReference>
<dbReference type="EMBL" id="JADCUA010000015">
    <property type="protein sequence ID" value="KAH9834513.1"/>
    <property type="molecule type" value="Genomic_DNA"/>
</dbReference>
<dbReference type="PRINTS" id="PR00081">
    <property type="entry name" value="GDHRDH"/>
</dbReference>
<dbReference type="RefSeq" id="XP_047777044.1">
    <property type="nucleotide sequence ID" value="XM_047919906.1"/>
</dbReference>
<gene>
    <name evidence="4" type="ORF">C8Q71DRAFT_695142</name>
</gene>
<dbReference type="InterPro" id="IPR036291">
    <property type="entry name" value="NAD(P)-bd_dom_sf"/>
</dbReference>
<evidence type="ECO:0000256" key="1">
    <source>
        <dbReference type="ARBA" id="ARBA00006484"/>
    </source>
</evidence>
<dbReference type="Pfam" id="PF00106">
    <property type="entry name" value="adh_short"/>
    <property type="match status" value="1"/>
</dbReference>
<evidence type="ECO:0008006" key="6">
    <source>
        <dbReference type="Google" id="ProtNLM"/>
    </source>
</evidence>
<keyword evidence="5" id="KW-1185">Reference proteome</keyword>
<dbReference type="InterPro" id="IPR002347">
    <property type="entry name" value="SDR_fam"/>
</dbReference>
<evidence type="ECO:0000256" key="2">
    <source>
        <dbReference type="ARBA" id="ARBA00022857"/>
    </source>
</evidence>
<organism evidence="4 5">
    <name type="scientific">Rhodofomes roseus</name>
    <dbReference type="NCBI Taxonomy" id="34475"/>
    <lineage>
        <taxon>Eukaryota</taxon>
        <taxon>Fungi</taxon>
        <taxon>Dikarya</taxon>
        <taxon>Basidiomycota</taxon>
        <taxon>Agaricomycotina</taxon>
        <taxon>Agaricomycetes</taxon>
        <taxon>Polyporales</taxon>
        <taxon>Rhodofomes</taxon>
    </lineage>
</organism>
<dbReference type="PANTHER" id="PTHR44169:SF6">
    <property type="entry name" value="NADPH-DEPENDENT 1-ACYLDIHYDROXYACETONE PHOSPHATE REDUCTASE"/>
    <property type="match status" value="1"/>
</dbReference>
<proteinExistence type="inferred from homology"/>
<dbReference type="Proteomes" id="UP000814176">
    <property type="component" value="Unassembled WGS sequence"/>
</dbReference>
<accession>A0ABQ8KAN7</accession>
<feature type="non-terminal residue" evidence="4">
    <location>
        <position position="1"/>
    </location>
</feature>
<dbReference type="GeneID" id="72000638"/>
<comment type="similarity">
    <text evidence="1">Belongs to the short-chain dehydrogenases/reductases (SDR) family.</text>
</comment>
<keyword evidence="3" id="KW-0560">Oxidoreductase</keyword>
<sequence length="165" mass="17596">KSVLITGCTVGGIGHALAHEFLAKGYRVFATARHVESMGNLERSGAITLPLDVTDEHAIRRLHDQVSATTGGTLDILVNNADAHCHLQAAMIPAIEMPMSDTRTIFDVNFFGPVCMIQEFVHLLIASGDGRILNISSVGAVMPLPFCAIYNATKAALVSLGNTLR</sequence>
<name>A0ABQ8KAN7_9APHY</name>
<reference evidence="4 5" key="1">
    <citation type="journal article" date="2021" name="Environ. Microbiol.">
        <title>Gene family expansions and transcriptome signatures uncover fungal adaptations to wood decay.</title>
        <authorList>
            <person name="Hage H."/>
            <person name="Miyauchi S."/>
            <person name="Viragh M."/>
            <person name="Drula E."/>
            <person name="Min B."/>
            <person name="Chaduli D."/>
            <person name="Navarro D."/>
            <person name="Favel A."/>
            <person name="Norest M."/>
            <person name="Lesage-Meessen L."/>
            <person name="Balint B."/>
            <person name="Merenyi Z."/>
            <person name="de Eugenio L."/>
            <person name="Morin E."/>
            <person name="Martinez A.T."/>
            <person name="Baldrian P."/>
            <person name="Stursova M."/>
            <person name="Martinez M.J."/>
            <person name="Novotny C."/>
            <person name="Magnuson J.K."/>
            <person name="Spatafora J.W."/>
            <person name="Maurice S."/>
            <person name="Pangilinan J."/>
            <person name="Andreopoulos W."/>
            <person name="LaButti K."/>
            <person name="Hundley H."/>
            <person name="Na H."/>
            <person name="Kuo A."/>
            <person name="Barry K."/>
            <person name="Lipzen A."/>
            <person name="Henrissat B."/>
            <person name="Riley R."/>
            <person name="Ahrendt S."/>
            <person name="Nagy L.G."/>
            <person name="Grigoriev I.V."/>
            <person name="Martin F."/>
            <person name="Rosso M.N."/>
        </authorList>
    </citation>
    <scope>NUCLEOTIDE SEQUENCE [LARGE SCALE GENOMIC DNA]</scope>
    <source>
        <strain evidence="4 5">CIRM-BRFM 1785</strain>
    </source>
</reference>
<keyword evidence="2" id="KW-0521">NADP</keyword>
<dbReference type="PRINTS" id="PR00080">
    <property type="entry name" value="SDRFAMILY"/>
</dbReference>